<proteinExistence type="predicted"/>
<evidence type="ECO:0000313" key="4">
    <source>
        <dbReference type="Proteomes" id="UP001141629"/>
    </source>
</evidence>
<accession>A0A9X2Z7N3</accession>
<dbReference type="SMART" id="SM00857">
    <property type="entry name" value="Resolvase"/>
    <property type="match status" value="1"/>
</dbReference>
<dbReference type="InterPro" id="IPR036162">
    <property type="entry name" value="Resolvase-like_N_sf"/>
</dbReference>
<keyword evidence="4" id="KW-1185">Reference proteome</keyword>
<dbReference type="PROSITE" id="PS51736">
    <property type="entry name" value="RECOMBINASES_3"/>
    <property type="match status" value="1"/>
</dbReference>
<dbReference type="CDD" id="cd00338">
    <property type="entry name" value="Ser_Recombinase"/>
    <property type="match status" value="1"/>
</dbReference>
<organism evidence="3 4">
    <name type="scientific">Mycobacterium yunnanensis</name>
    <dbReference type="NCBI Taxonomy" id="368477"/>
    <lineage>
        <taxon>Bacteria</taxon>
        <taxon>Bacillati</taxon>
        <taxon>Actinomycetota</taxon>
        <taxon>Actinomycetes</taxon>
        <taxon>Mycobacteriales</taxon>
        <taxon>Mycobacteriaceae</taxon>
        <taxon>Mycobacterium</taxon>
    </lineage>
</organism>
<dbReference type="InterPro" id="IPR050639">
    <property type="entry name" value="SSR_resolvase"/>
</dbReference>
<dbReference type="Pfam" id="PF07508">
    <property type="entry name" value="Recombinase"/>
    <property type="match status" value="1"/>
</dbReference>
<dbReference type="Proteomes" id="UP001141629">
    <property type="component" value="Unassembled WGS sequence"/>
</dbReference>
<dbReference type="GO" id="GO:0003677">
    <property type="term" value="F:DNA binding"/>
    <property type="evidence" value="ECO:0007669"/>
    <property type="project" value="InterPro"/>
</dbReference>
<sequence length="452" mass="48938">MDAVIYTRVSSDQNGGRSVADQEKECRAVCERNGWPVRKVFVDNDRGASRYSAKGRPAWEALKTELRAGDVLVCWEASRTQRDLEEYVRLRNLCSALSVPLHYSGKLLDLNSGDDRFVGGLDALLAEREAELIRTRVLRGKLSAATDGRPSGKPVWGYRRADVAVWEIDPVEGPKVRTAVERMLAGESQRSVLSWLKSMEGYAPRDGTSLRRALSNPALAGLRVHQGAIAGKAAWEPIITEQQHKRLLARLDKQVKLTGWSSPPGPEPKHLLSGIAVCGTCATRLQWKRREGRPDAYRCPQGHVQRAAGPLDGRVAQAMRTILNALAGPVSALYGGESDEGGVPEIDALEAQLAEWEAAAIAGTVTPAAFSRIEAGLRARIAELAPTPKVADEAELGALAATGWDLSSTGDRRLGVRKLLTVTVHPAPAGRRPIDEDTVIVPSGWLAARIAT</sequence>
<feature type="domain" description="Resolvase/invertase-type recombinase catalytic" evidence="1">
    <location>
        <begin position="2"/>
        <end position="148"/>
    </location>
</feature>
<evidence type="ECO:0000259" key="1">
    <source>
        <dbReference type="PROSITE" id="PS51736"/>
    </source>
</evidence>
<dbReference type="InterPro" id="IPR006119">
    <property type="entry name" value="Resolv_N"/>
</dbReference>
<dbReference type="EMBL" id="JACKVK010000011">
    <property type="protein sequence ID" value="MCV7423002.1"/>
    <property type="molecule type" value="Genomic_DNA"/>
</dbReference>
<dbReference type="SUPFAM" id="SSF53041">
    <property type="entry name" value="Resolvase-like"/>
    <property type="match status" value="1"/>
</dbReference>
<dbReference type="PROSITE" id="PS51737">
    <property type="entry name" value="RECOMBINASE_DNA_BIND"/>
    <property type="match status" value="1"/>
</dbReference>
<reference evidence="3" key="2">
    <citation type="journal article" date="2022" name="BMC Genomics">
        <title>Comparative genome analysis of mycobacteria focusing on tRNA and non-coding RNA.</title>
        <authorList>
            <person name="Behra P.R.K."/>
            <person name="Pettersson B.M.F."/>
            <person name="Ramesh M."/>
            <person name="Das S."/>
            <person name="Dasgupta S."/>
            <person name="Kirsebom L.A."/>
        </authorList>
    </citation>
    <scope>NUCLEOTIDE SEQUENCE</scope>
    <source>
        <strain evidence="3">DSM 44838</strain>
    </source>
</reference>
<dbReference type="InterPro" id="IPR011109">
    <property type="entry name" value="DNA_bind_recombinase_dom"/>
</dbReference>
<evidence type="ECO:0000313" key="3">
    <source>
        <dbReference type="EMBL" id="MCV7423002.1"/>
    </source>
</evidence>
<dbReference type="Gene3D" id="3.90.1750.20">
    <property type="entry name" value="Putative Large Serine Recombinase, Chain B, Domain 2"/>
    <property type="match status" value="1"/>
</dbReference>
<comment type="caution">
    <text evidence="3">The sequence shown here is derived from an EMBL/GenBank/DDBJ whole genome shotgun (WGS) entry which is preliminary data.</text>
</comment>
<evidence type="ECO:0000259" key="2">
    <source>
        <dbReference type="PROSITE" id="PS51737"/>
    </source>
</evidence>
<protein>
    <submittedName>
        <fullName evidence="3">Recombinase family protein</fullName>
    </submittedName>
</protein>
<dbReference type="PANTHER" id="PTHR30461:SF23">
    <property type="entry name" value="DNA RECOMBINASE-RELATED"/>
    <property type="match status" value="1"/>
</dbReference>
<dbReference type="Gene3D" id="3.40.50.1390">
    <property type="entry name" value="Resolvase, N-terminal catalytic domain"/>
    <property type="match status" value="1"/>
</dbReference>
<dbReference type="AlphaFoldDB" id="A0A9X2Z7N3"/>
<dbReference type="RefSeq" id="WP_263997890.1">
    <property type="nucleotide sequence ID" value="NZ_JACKVK010000011.1"/>
</dbReference>
<feature type="domain" description="Recombinase" evidence="2">
    <location>
        <begin position="155"/>
        <end position="257"/>
    </location>
</feature>
<gene>
    <name evidence="3" type="ORF">H7K45_20830</name>
</gene>
<name>A0A9X2Z7N3_9MYCO</name>
<dbReference type="GO" id="GO:0000150">
    <property type="term" value="F:DNA strand exchange activity"/>
    <property type="evidence" value="ECO:0007669"/>
    <property type="project" value="InterPro"/>
</dbReference>
<dbReference type="Pfam" id="PF00239">
    <property type="entry name" value="Resolvase"/>
    <property type="match status" value="1"/>
</dbReference>
<dbReference type="PANTHER" id="PTHR30461">
    <property type="entry name" value="DNA-INVERTASE FROM LAMBDOID PROPHAGE"/>
    <property type="match status" value="1"/>
</dbReference>
<reference evidence="3" key="1">
    <citation type="submission" date="2020-07" db="EMBL/GenBank/DDBJ databases">
        <authorList>
            <person name="Pettersson B.M.F."/>
            <person name="Behra P.R.K."/>
            <person name="Ramesh M."/>
            <person name="Das S."/>
            <person name="Dasgupta S."/>
            <person name="Kirsebom L.A."/>
        </authorList>
    </citation>
    <scope>NUCLEOTIDE SEQUENCE</scope>
    <source>
        <strain evidence="3">DSM 44838</strain>
    </source>
</reference>
<dbReference type="InterPro" id="IPR038109">
    <property type="entry name" value="DNA_bind_recomb_sf"/>
</dbReference>